<dbReference type="InterPro" id="IPR025498">
    <property type="entry name" value="DUF4389"/>
</dbReference>
<keyword evidence="2" id="KW-0812">Transmembrane</keyword>
<accession>A0ABX9XGG3</accession>
<protein>
    <submittedName>
        <fullName evidence="3">DUF4389 domain-containing protein</fullName>
    </submittedName>
</protein>
<evidence type="ECO:0000256" key="1">
    <source>
        <dbReference type="SAM" id="MobiDB-lite"/>
    </source>
</evidence>
<keyword evidence="4" id="KW-1185">Reference proteome</keyword>
<evidence type="ECO:0000313" key="3">
    <source>
        <dbReference type="EMBL" id="ROZ81683.1"/>
    </source>
</evidence>
<feature type="transmembrane region" description="Helical" evidence="2">
    <location>
        <begin position="17"/>
        <end position="40"/>
    </location>
</feature>
<reference evidence="3 4" key="1">
    <citation type="submission" date="2018-11" db="EMBL/GenBank/DDBJ databases">
        <authorList>
            <person name="Jang G.I."/>
            <person name="Hwang C.Y."/>
        </authorList>
    </citation>
    <scope>NUCLEOTIDE SEQUENCE [LARGE SCALE GENOMIC DNA]</scope>
    <source>
        <strain evidence="3 4">SSM26</strain>
    </source>
</reference>
<evidence type="ECO:0000313" key="4">
    <source>
        <dbReference type="Proteomes" id="UP000275199"/>
    </source>
</evidence>
<keyword evidence="2" id="KW-1133">Transmembrane helix</keyword>
<feature type="compositionally biased region" description="Pro residues" evidence="1">
    <location>
        <begin position="89"/>
        <end position="103"/>
    </location>
</feature>
<dbReference type="EMBL" id="RKKU01000028">
    <property type="protein sequence ID" value="ROZ81683.1"/>
    <property type="molecule type" value="Genomic_DNA"/>
</dbReference>
<dbReference type="Pfam" id="PF14333">
    <property type="entry name" value="DUF4389"/>
    <property type="match status" value="1"/>
</dbReference>
<proteinExistence type="predicted"/>
<organism evidence="3 4">
    <name type="scientific">Pseudomonas neustonica</name>
    <dbReference type="NCBI Taxonomy" id="2487346"/>
    <lineage>
        <taxon>Bacteria</taxon>
        <taxon>Pseudomonadati</taxon>
        <taxon>Pseudomonadota</taxon>
        <taxon>Gammaproteobacteria</taxon>
        <taxon>Pseudomonadales</taxon>
        <taxon>Pseudomonadaceae</taxon>
        <taxon>Pseudomonas</taxon>
    </lineage>
</organism>
<dbReference type="RefSeq" id="WP_123890980.1">
    <property type="nucleotide sequence ID" value="NZ_RKKU01000028.1"/>
</dbReference>
<dbReference type="Proteomes" id="UP000275199">
    <property type="component" value="Unassembled WGS sequence"/>
</dbReference>
<name>A0ABX9XGG3_9PSED</name>
<comment type="caution">
    <text evidence="3">The sequence shown here is derived from an EMBL/GenBank/DDBJ whole genome shotgun (WGS) entry which is preliminary data.</text>
</comment>
<sequence length="116" mass="13162">MHAFKESLCSADFWLRLLYTFLFMLVWQGVEILLALLVVIQIIARLFTGNANDDAKAWGESASLYACQIGRYVTMASEQKPWPFMEWPKPQPAPEPIIKPAPSEPEITAEPREPTP</sequence>
<feature type="region of interest" description="Disordered" evidence="1">
    <location>
        <begin position="84"/>
        <end position="116"/>
    </location>
</feature>
<gene>
    <name evidence="3" type="ORF">EF096_17000</name>
</gene>
<evidence type="ECO:0000256" key="2">
    <source>
        <dbReference type="SAM" id="Phobius"/>
    </source>
</evidence>
<keyword evidence="2" id="KW-0472">Membrane</keyword>